<accession>A0AAW9HN25</accession>
<sequence>MAIHWSRWRNWGVRGISGIAVVGLMVGASVLSFLPSHTTSTIEPPVASSAQLPTRLTCGGGFIRTISSGMRVDTADENDSSSLYSLTSPGVSQKVDKLPTVLTGKLHEPVAGANFYSAQAGDTRGLAANPCTSFVSDTWIVASATEPGSSNQLVLTNPGTSAISVEVTAYGSTGKLEDRPVVVAVPPNSTIRHTLDGLIPTDKRTAFHIHTNAGLFGATLQNLHISGAYGGGVDFAVGSQVSTEHVIPGVLIEKGHDSVLRLTNPGRETTVHVSYIGKDGEKALEGGKDVKLAANSVMDLNLDGISQGAYAIKIASSSPVVAGVRISRNDDIAWATSTPLGRNFAGISGPYKAQVGVAGQGTVKLTPFDVSGKALPEISSQVSGFVALDLPQGAVSYRVEASNNMRVATVVLGGAESADGVDWIPAYPALSNQLRSKIVIR</sequence>
<feature type="transmembrane region" description="Helical" evidence="1">
    <location>
        <begin position="12"/>
        <end position="34"/>
    </location>
</feature>
<keyword evidence="1" id="KW-0812">Transmembrane</keyword>
<reference evidence="2" key="1">
    <citation type="submission" date="2023-10" db="EMBL/GenBank/DDBJ databases">
        <title>Whole Genome based description of the genera Actinobaculum and Actinotignum reveals a complex phylogenetic relationship within the species included in the genus Actinotignum.</title>
        <authorList>
            <person name="Jensen C.S."/>
            <person name="Dargis R."/>
            <person name="Kemp M."/>
            <person name="Christensen J.J."/>
        </authorList>
    </citation>
    <scope>NUCLEOTIDE SEQUENCE</scope>
    <source>
        <strain evidence="2">SLA_B511</strain>
    </source>
</reference>
<dbReference type="InterPro" id="IPR043777">
    <property type="entry name" value="DUF5719"/>
</dbReference>
<evidence type="ECO:0000256" key="1">
    <source>
        <dbReference type="SAM" id="Phobius"/>
    </source>
</evidence>
<evidence type="ECO:0000313" key="2">
    <source>
        <dbReference type="EMBL" id="MDY5154127.1"/>
    </source>
</evidence>
<dbReference type="RefSeq" id="WP_022866086.1">
    <property type="nucleotide sequence ID" value="NZ_CP171105.1"/>
</dbReference>
<dbReference type="Pfam" id="PF18986">
    <property type="entry name" value="DUF5719"/>
    <property type="match status" value="1"/>
</dbReference>
<dbReference type="AlphaFoldDB" id="A0AAW9HN25"/>
<organism evidence="2 3">
    <name type="scientific">Actinotignum urinale</name>
    <dbReference type="NCBI Taxonomy" id="190146"/>
    <lineage>
        <taxon>Bacteria</taxon>
        <taxon>Bacillati</taxon>
        <taxon>Actinomycetota</taxon>
        <taxon>Actinomycetes</taxon>
        <taxon>Actinomycetales</taxon>
        <taxon>Actinomycetaceae</taxon>
        <taxon>Actinotignum</taxon>
    </lineage>
</organism>
<gene>
    <name evidence="2" type="ORF">R6G80_00055</name>
</gene>
<protein>
    <submittedName>
        <fullName evidence="2">DUF5719 family protein</fullName>
    </submittedName>
</protein>
<proteinExistence type="predicted"/>
<dbReference type="Proteomes" id="UP001281731">
    <property type="component" value="Unassembled WGS sequence"/>
</dbReference>
<keyword evidence="1" id="KW-1133">Transmembrane helix</keyword>
<keyword evidence="1" id="KW-0472">Membrane</keyword>
<evidence type="ECO:0000313" key="3">
    <source>
        <dbReference type="Proteomes" id="UP001281731"/>
    </source>
</evidence>
<comment type="caution">
    <text evidence="2">The sequence shown here is derived from an EMBL/GenBank/DDBJ whole genome shotgun (WGS) entry which is preliminary data.</text>
</comment>
<name>A0AAW9HN25_9ACTO</name>
<dbReference type="EMBL" id="JAWNGC010000001">
    <property type="protein sequence ID" value="MDY5154127.1"/>
    <property type="molecule type" value="Genomic_DNA"/>
</dbReference>